<reference evidence="2 3" key="1">
    <citation type="journal article" date="2014" name="PLoS ONE">
        <title>Rumen cellulosomics: divergent fiber-degrading strategies revealed by comparative genome-wide analysis of six ruminococcal strains.</title>
        <authorList>
            <person name="Dassa B."/>
            <person name="Borovok I."/>
            <person name="Ruimy-Israeli V."/>
            <person name="Lamed R."/>
            <person name="Flint H.J."/>
            <person name="Duncan S.H."/>
            <person name="Henrissat B."/>
            <person name="Coutinho P."/>
            <person name="Morrison M."/>
            <person name="Mosoni P."/>
            <person name="Yeoman C.J."/>
            <person name="White B.A."/>
            <person name="Bayer E.A."/>
        </authorList>
    </citation>
    <scope>NUCLEOTIDE SEQUENCE [LARGE SCALE GENOMIC DNA]</scope>
    <source>
        <strain evidence="2 3">007c</strain>
    </source>
</reference>
<dbReference type="InterPro" id="IPR036439">
    <property type="entry name" value="Dockerin_dom_sf"/>
</dbReference>
<dbReference type="RefSeq" id="WP_037297093.1">
    <property type="nucleotide sequence ID" value="NZ_ATAX01000009.1"/>
</dbReference>
<name>W7UHR1_RUMFL</name>
<accession>W7UHR1</accession>
<evidence type="ECO:0000256" key="1">
    <source>
        <dbReference type="SAM" id="SignalP"/>
    </source>
</evidence>
<protein>
    <recommendedName>
        <fullName evidence="4">Dockerin domain-containing protein</fullName>
    </recommendedName>
</protein>
<feature type="chain" id="PRO_5004905031" description="Dockerin domain-containing protein" evidence="1">
    <location>
        <begin position="31"/>
        <end position="233"/>
    </location>
</feature>
<dbReference type="AlphaFoldDB" id="W7UHR1"/>
<keyword evidence="1" id="KW-0732">Signal</keyword>
<proteinExistence type="predicted"/>
<organism evidence="2 3">
    <name type="scientific">Ruminococcus flavefaciens 007c</name>
    <dbReference type="NCBI Taxonomy" id="1341157"/>
    <lineage>
        <taxon>Bacteria</taxon>
        <taxon>Bacillati</taxon>
        <taxon>Bacillota</taxon>
        <taxon>Clostridia</taxon>
        <taxon>Eubacteriales</taxon>
        <taxon>Oscillospiraceae</taxon>
        <taxon>Ruminococcus</taxon>
    </lineage>
</organism>
<dbReference type="Proteomes" id="UP000019365">
    <property type="component" value="Unassembled WGS sequence"/>
</dbReference>
<sequence>MKNTIKKIAASISAAVLCALPVVNSLTANAYAGPDARYTFRKNYACSSNYHIKDVVFSWSINSNGTSAPQANAIASGTFINGNSGAQNRHIGAGTYSPKNNNIVGGLFSQSFYSTTPNFTEYSNTIYTYNTSGNLVSGAVSASPTFLVGDLNLDKAINEDDFQILYSGIRSKTNNFTTSYKFSYFGIMNVVVGNVGHNYSPYAFDINDDGYLSQADVNMFLQYLSNPTYRFAK</sequence>
<dbReference type="Gene3D" id="1.10.1330.10">
    <property type="entry name" value="Dockerin domain"/>
    <property type="match status" value="1"/>
</dbReference>
<evidence type="ECO:0000313" key="3">
    <source>
        <dbReference type="Proteomes" id="UP000019365"/>
    </source>
</evidence>
<dbReference type="PROSITE" id="PS00018">
    <property type="entry name" value="EF_HAND_1"/>
    <property type="match status" value="1"/>
</dbReference>
<dbReference type="EMBL" id="ATAX01000009">
    <property type="protein sequence ID" value="EWM54721.1"/>
    <property type="molecule type" value="Genomic_DNA"/>
</dbReference>
<dbReference type="SUPFAM" id="SSF63446">
    <property type="entry name" value="Type I dockerin domain"/>
    <property type="match status" value="1"/>
</dbReference>
<evidence type="ECO:0008006" key="4">
    <source>
        <dbReference type="Google" id="ProtNLM"/>
    </source>
</evidence>
<dbReference type="InterPro" id="IPR018247">
    <property type="entry name" value="EF_Hand_1_Ca_BS"/>
</dbReference>
<keyword evidence="3" id="KW-1185">Reference proteome</keyword>
<gene>
    <name evidence="2" type="ORF">RF007C_02260</name>
</gene>
<feature type="signal peptide" evidence="1">
    <location>
        <begin position="1"/>
        <end position="30"/>
    </location>
</feature>
<evidence type="ECO:0000313" key="2">
    <source>
        <dbReference type="EMBL" id="EWM54721.1"/>
    </source>
</evidence>
<comment type="caution">
    <text evidence="2">The sequence shown here is derived from an EMBL/GenBank/DDBJ whole genome shotgun (WGS) entry which is preliminary data.</text>
</comment>
<dbReference type="GO" id="GO:0000272">
    <property type="term" value="P:polysaccharide catabolic process"/>
    <property type="evidence" value="ECO:0007669"/>
    <property type="project" value="InterPro"/>
</dbReference>
<dbReference type="PATRIC" id="fig|1341157.4.peg.600"/>